<proteinExistence type="predicted"/>
<gene>
    <name evidence="1" type="ORF">SAMN05216581_4332</name>
</gene>
<dbReference type="RefSeq" id="WP_019362201.1">
    <property type="nucleotide sequence ID" value="NZ_LT629972.1"/>
</dbReference>
<sequence>MLSLSSLELRNIIESSFLPTRCQCSVGADESLTVKVFDRKSERVDLLVTGIRASKLDSSRAISELIAKLRHDLVQGQGASHDQVRARAF</sequence>
<evidence type="ECO:0008006" key="3">
    <source>
        <dbReference type="Google" id="ProtNLM"/>
    </source>
</evidence>
<dbReference type="EMBL" id="LT629972">
    <property type="protein sequence ID" value="SEI20871.1"/>
    <property type="molecule type" value="Genomic_DNA"/>
</dbReference>
<evidence type="ECO:0000313" key="1">
    <source>
        <dbReference type="EMBL" id="SEI20871.1"/>
    </source>
</evidence>
<dbReference type="InterPro" id="IPR012448">
    <property type="entry name" value="DUF1652"/>
</dbReference>
<accession>A0A1H6P7Z5</accession>
<protein>
    <recommendedName>
        <fullName evidence="3">DUF1652 domain-containing protein</fullName>
    </recommendedName>
</protein>
<dbReference type="Proteomes" id="UP000182272">
    <property type="component" value="Chromosome I"/>
</dbReference>
<reference evidence="1 2" key="1">
    <citation type="submission" date="2016-10" db="EMBL/GenBank/DDBJ databases">
        <authorList>
            <person name="de Groot N.N."/>
        </authorList>
    </citation>
    <scope>NUCLEOTIDE SEQUENCE [LARGE SCALE GENOMIC DNA]</scope>
    <source>
        <strain evidence="1 2">LMG 2158</strain>
    </source>
</reference>
<evidence type="ECO:0000313" key="2">
    <source>
        <dbReference type="Proteomes" id="UP000182272"/>
    </source>
</evidence>
<dbReference type="AlphaFoldDB" id="A0A1H6P7Z5"/>
<organism evidence="1 2">
    <name type="scientific">Pseudomonas asplenii</name>
    <dbReference type="NCBI Taxonomy" id="53407"/>
    <lineage>
        <taxon>Bacteria</taxon>
        <taxon>Pseudomonadati</taxon>
        <taxon>Pseudomonadota</taxon>
        <taxon>Gammaproteobacteria</taxon>
        <taxon>Pseudomonadales</taxon>
        <taxon>Pseudomonadaceae</taxon>
        <taxon>Pseudomonas</taxon>
    </lineage>
</organism>
<dbReference type="Pfam" id="PF07865">
    <property type="entry name" value="DUF1652"/>
    <property type="match status" value="1"/>
</dbReference>
<dbReference type="OrthoDB" id="6906904at2"/>
<name>A0A1H6P7Z5_9PSED</name>